<feature type="domain" description="DUF4350" evidence="2">
    <location>
        <begin position="38"/>
        <end position="221"/>
    </location>
</feature>
<comment type="caution">
    <text evidence="3">The sequence shown here is derived from an EMBL/GenBank/DDBJ whole genome shotgun (WGS) entry which is preliminary data.</text>
</comment>
<feature type="transmembrane region" description="Helical" evidence="1">
    <location>
        <begin position="258"/>
        <end position="275"/>
    </location>
</feature>
<evidence type="ECO:0000259" key="2">
    <source>
        <dbReference type="Pfam" id="PF14258"/>
    </source>
</evidence>
<gene>
    <name evidence="3" type="ORF">ACFQZX_13100</name>
</gene>
<dbReference type="EMBL" id="JBHTHZ010000012">
    <property type="protein sequence ID" value="MFD0794557.1"/>
    <property type="molecule type" value="Genomic_DNA"/>
</dbReference>
<dbReference type="InterPro" id="IPR025646">
    <property type="entry name" value="DUF4350"/>
</dbReference>
<keyword evidence="1" id="KW-0812">Transmembrane</keyword>
<dbReference type="RefSeq" id="WP_377116016.1">
    <property type="nucleotide sequence ID" value="NZ_JBHTHZ010000012.1"/>
</dbReference>
<keyword evidence="1" id="KW-0472">Membrane</keyword>
<dbReference type="Proteomes" id="UP001597010">
    <property type="component" value="Unassembled WGS sequence"/>
</dbReference>
<evidence type="ECO:0000313" key="3">
    <source>
        <dbReference type="EMBL" id="MFD0794557.1"/>
    </source>
</evidence>
<keyword evidence="1" id="KW-1133">Transmembrane helix</keyword>
<keyword evidence="4" id="KW-1185">Reference proteome</keyword>
<dbReference type="Pfam" id="PF14258">
    <property type="entry name" value="DUF4350"/>
    <property type="match status" value="1"/>
</dbReference>
<organism evidence="3 4">
    <name type="scientific">Mucilaginibacter litoreus</name>
    <dbReference type="NCBI Taxonomy" id="1048221"/>
    <lineage>
        <taxon>Bacteria</taxon>
        <taxon>Pseudomonadati</taxon>
        <taxon>Bacteroidota</taxon>
        <taxon>Sphingobacteriia</taxon>
        <taxon>Sphingobacteriales</taxon>
        <taxon>Sphingobacteriaceae</taxon>
        <taxon>Mucilaginibacter</taxon>
    </lineage>
</organism>
<evidence type="ECO:0000256" key="1">
    <source>
        <dbReference type="SAM" id="Phobius"/>
    </source>
</evidence>
<proteinExistence type="predicted"/>
<name>A0ABW3AU17_9SPHI</name>
<accession>A0ABW3AU17</accession>
<sequence length="394" mass="45434">MKDFKLYFAGLFALLLIYLVAEYNKPAPINWTVSLRYDDKIPFGSFILYNRLNDIYPGAAVIRTNQSAYEAFTDSTRSPGSYMMIAKTVDLNKNDVKALIKYISSGNSVFIAALNWKGYLPDSLKLETGLEFDKKNTALNFVNPALKNSPDFNTDKYTGMQYFKEFDTVRATVISKNQYGHANYISFNFGKGKLLLMANPQLLSNYSLLKQGGAGYAERVLSYLPVSKTLFWDQYQNGDIAVDISPMRVFFSHEPLQWAYYISLASLVLFVLYEIKRRQRVIPIIEPLKNTTVNFASVVSRVYYEQRDNKDLAAKKILYFSEHLRRYFNLKVTSFDNEFTLSFIRKTGIEDAFGHELINHINYLSRQSRVNDHELIVLNKLIEKFYIQTGSYGK</sequence>
<protein>
    <submittedName>
        <fullName evidence="3">DUF4350 domain-containing protein</fullName>
    </submittedName>
</protein>
<evidence type="ECO:0000313" key="4">
    <source>
        <dbReference type="Proteomes" id="UP001597010"/>
    </source>
</evidence>
<reference evidence="4" key="1">
    <citation type="journal article" date="2019" name="Int. J. Syst. Evol. Microbiol.">
        <title>The Global Catalogue of Microorganisms (GCM) 10K type strain sequencing project: providing services to taxonomists for standard genome sequencing and annotation.</title>
        <authorList>
            <consortium name="The Broad Institute Genomics Platform"/>
            <consortium name="The Broad Institute Genome Sequencing Center for Infectious Disease"/>
            <person name="Wu L."/>
            <person name="Ma J."/>
        </authorList>
    </citation>
    <scope>NUCLEOTIDE SEQUENCE [LARGE SCALE GENOMIC DNA]</scope>
    <source>
        <strain evidence="4">CCUG 61484</strain>
    </source>
</reference>